<dbReference type="InterPro" id="IPR023996">
    <property type="entry name" value="TonB-dep_OMP_SusC/RagA"/>
</dbReference>
<proteinExistence type="inferred from homology"/>
<keyword evidence="6 7" id="KW-0998">Cell outer membrane</keyword>
<dbReference type="Gene3D" id="2.60.40.1120">
    <property type="entry name" value="Carboxypeptidase-like, regulatory domain"/>
    <property type="match status" value="1"/>
</dbReference>
<evidence type="ECO:0000256" key="3">
    <source>
        <dbReference type="ARBA" id="ARBA00022452"/>
    </source>
</evidence>
<dbReference type="PROSITE" id="PS52016">
    <property type="entry name" value="TONB_DEPENDENT_REC_3"/>
    <property type="match status" value="1"/>
</dbReference>
<evidence type="ECO:0000256" key="6">
    <source>
        <dbReference type="ARBA" id="ARBA00023237"/>
    </source>
</evidence>
<evidence type="ECO:0000256" key="4">
    <source>
        <dbReference type="ARBA" id="ARBA00022692"/>
    </source>
</evidence>
<keyword evidence="3 7" id="KW-1134">Transmembrane beta strand</keyword>
<name>A0AAJ5WSZ7_9BACT</name>
<evidence type="ECO:0000256" key="1">
    <source>
        <dbReference type="ARBA" id="ARBA00004571"/>
    </source>
</evidence>
<dbReference type="SUPFAM" id="SSF49464">
    <property type="entry name" value="Carboxypeptidase regulatory domain-like"/>
    <property type="match status" value="1"/>
</dbReference>
<evidence type="ECO:0000256" key="5">
    <source>
        <dbReference type="ARBA" id="ARBA00023136"/>
    </source>
</evidence>
<dbReference type="EMBL" id="CP119311">
    <property type="protein sequence ID" value="WEK36481.1"/>
    <property type="molecule type" value="Genomic_DNA"/>
</dbReference>
<dbReference type="Pfam" id="PF13715">
    <property type="entry name" value="CarbopepD_reg_2"/>
    <property type="match status" value="1"/>
</dbReference>
<organism evidence="9 10">
    <name type="scientific">Candidatus Pseudobacter hemicellulosilyticus</name>
    <dbReference type="NCBI Taxonomy" id="3121375"/>
    <lineage>
        <taxon>Bacteria</taxon>
        <taxon>Pseudomonadati</taxon>
        <taxon>Bacteroidota</taxon>
        <taxon>Chitinophagia</taxon>
        <taxon>Chitinophagales</taxon>
        <taxon>Chitinophagaceae</taxon>
        <taxon>Pseudobacter</taxon>
    </lineage>
</organism>
<evidence type="ECO:0000313" key="9">
    <source>
        <dbReference type="EMBL" id="WEK36481.1"/>
    </source>
</evidence>
<keyword evidence="5 7" id="KW-0472">Membrane</keyword>
<comment type="subcellular location">
    <subcellularLocation>
        <location evidence="1 7">Cell outer membrane</location>
        <topology evidence="1 7">Multi-pass membrane protein</topology>
    </subcellularLocation>
</comment>
<dbReference type="InterPro" id="IPR008969">
    <property type="entry name" value="CarboxyPept-like_regulatory"/>
</dbReference>
<feature type="domain" description="TonB-dependent receptor plug" evidence="8">
    <location>
        <begin position="216"/>
        <end position="318"/>
    </location>
</feature>
<dbReference type="AlphaFoldDB" id="A0AAJ5WSZ7"/>
<dbReference type="Gene3D" id="2.170.130.10">
    <property type="entry name" value="TonB-dependent receptor, plug domain"/>
    <property type="match status" value="1"/>
</dbReference>
<comment type="similarity">
    <text evidence="7">Belongs to the TonB-dependent receptor family.</text>
</comment>
<keyword evidence="4 7" id="KW-0812">Transmembrane</keyword>
<evidence type="ECO:0000256" key="2">
    <source>
        <dbReference type="ARBA" id="ARBA00022448"/>
    </source>
</evidence>
<dbReference type="InterPro" id="IPR039426">
    <property type="entry name" value="TonB-dep_rcpt-like"/>
</dbReference>
<dbReference type="NCBIfam" id="TIGR04056">
    <property type="entry name" value="OMP_RagA_SusC"/>
    <property type="match status" value="1"/>
</dbReference>
<dbReference type="SUPFAM" id="SSF56935">
    <property type="entry name" value="Porins"/>
    <property type="match status" value="1"/>
</dbReference>
<evidence type="ECO:0000313" key="10">
    <source>
        <dbReference type="Proteomes" id="UP001220610"/>
    </source>
</evidence>
<dbReference type="GO" id="GO:0009279">
    <property type="term" value="C:cell outer membrane"/>
    <property type="evidence" value="ECO:0007669"/>
    <property type="project" value="UniProtKB-SubCell"/>
</dbReference>
<dbReference type="InterPro" id="IPR036942">
    <property type="entry name" value="Beta-barrel_TonB_sf"/>
</dbReference>
<dbReference type="InterPro" id="IPR012910">
    <property type="entry name" value="Plug_dom"/>
</dbReference>
<sequence>MKLAPLLILLLAIQLSALGVGVSQDISLSVKNESLESVLSAIEKKSSYRFIYSIEFLQQKSKPVTISYKGDVLTLVDRIFKDQPKIKHVVRENYIILNDREPVSQKIAPEPGADPADSLITIQGQVTNEKNEPVVGATISQKGSLYSVVSDDNGYFVIPDVRIGATLLFSSVNYETKIIRIRGRQSLKVELTPKTAELKTVTISTGYQNINKERMVGSYSKLDSANYHRRAGMDIVSRLDGTVSGVLFDKKGGGASMQVRGISTLGVPGTSLSPLIIVDNFPYPGNINDINPNDVDNVIVLKDAAAASIWGTRAGNGVVVITTKKARYNSPLRVTASSNLTFQGKPDLYYFPQISSAEMVELEKNVFEKGGYDGALADIYNWTPVPIVVDILDKAKRNIITSEEANRQIEKLKNVDVRDEMDKFLYRTGLAQQHHVNLSGGNPIFSYQLSTGYNYSLSNLKGSDQNDQFTFNFINSIKPHKDLDFEIGINLIKATDRNLDISLPNVSPYTSLADSQGKALPISNGIRMAFVDTAGEGKLLDWHYRPLDEMHNSNYLSRSQVARFNFIASYRFFSWLKGSLKYQYIKGTRSTNNENNLQSYYSRNLINSLSQIDGDVVTRIIPKGSILDVSNSMYTSNQIRGQLDISNNWADKHELGILLAAEMSKTNGENSGTRFYGYNDANFTYASNLDYASFNPVYGFPFYSMQIIQGNILGEDPKTNLLSLVGNASYTYNGRYTIYGSARRDGANVFGVSTNNKFKPLWSAGINWNIAQEGFFQVDWLPLFRFRTSYGYTGNVNNQLSGLPTVQYTATPDAYTKLPYAQIGAAPNPELRWEEVKIFNAGIDFGLFKQRISGSVEIFKKISKDIIAPIKLDPTSGVNEFTVNSASLSGHGIDLAINSRNIEGEFQWETGFGLSYAKTIVKKIFNSPVKVTDFTTYSINPSEGRLAYGIASYRYAGLDPSNGDPLGYWNNKISNDYQSILNDSIQNQLFHGSAIPLCFGFLRNTISWKGFSISANITYRLKYYFRKPTVNYSSLIQTWNGHSDYSRRWQNPGDERYTSVPSFIYPLNTERDLFYQLSSINVLRADNVKLQDIRFQYSLEGTNSSSFLKNAQVFVYANNLNLILWRKENSSYDPDFSGGNSIRALPTSRLFTVGFFASF</sequence>
<dbReference type="Gene3D" id="2.40.170.20">
    <property type="entry name" value="TonB-dependent receptor, beta-barrel domain"/>
    <property type="match status" value="1"/>
</dbReference>
<dbReference type="Proteomes" id="UP001220610">
    <property type="component" value="Chromosome"/>
</dbReference>
<dbReference type="Pfam" id="PF07715">
    <property type="entry name" value="Plug"/>
    <property type="match status" value="1"/>
</dbReference>
<evidence type="ECO:0000256" key="7">
    <source>
        <dbReference type="PROSITE-ProRule" id="PRU01360"/>
    </source>
</evidence>
<protein>
    <submittedName>
        <fullName evidence="9">SusC/RagA family TonB-linked outer membrane protein</fullName>
    </submittedName>
</protein>
<evidence type="ECO:0000259" key="8">
    <source>
        <dbReference type="Pfam" id="PF07715"/>
    </source>
</evidence>
<gene>
    <name evidence="9" type="ORF">P0Y53_03125</name>
</gene>
<accession>A0AAJ5WSZ7</accession>
<reference evidence="9" key="1">
    <citation type="submission" date="2023-03" db="EMBL/GenBank/DDBJ databases">
        <title>Andean soil-derived lignocellulolytic bacterial consortium as a source of novel taxa and putative plastic-active enzymes.</title>
        <authorList>
            <person name="Diaz-Garcia L."/>
            <person name="Chuvochina M."/>
            <person name="Feuerriegel G."/>
            <person name="Bunk B."/>
            <person name="Sproer C."/>
            <person name="Streit W.R."/>
            <person name="Rodriguez L.M."/>
            <person name="Overmann J."/>
            <person name="Jimenez D.J."/>
        </authorList>
    </citation>
    <scope>NUCLEOTIDE SEQUENCE</scope>
    <source>
        <strain evidence="9">MAG 7</strain>
    </source>
</reference>
<keyword evidence="2 7" id="KW-0813">Transport</keyword>
<dbReference type="InterPro" id="IPR037066">
    <property type="entry name" value="Plug_dom_sf"/>
</dbReference>